<evidence type="ECO:0000313" key="13">
    <source>
        <dbReference type="Proteomes" id="UP000000314"/>
    </source>
</evidence>
<protein>
    <recommendedName>
        <fullName evidence="14">Protein FMP32, mitochondrial</fullName>
    </recommendedName>
</protein>
<dbReference type="HOGENOM" id="CLU_063283_2_0_1"/>
<dbReference type="Pfam" id="PF07798">
    <property type="entry name" value="CCDC90-like"/>
    <property type="match status" value="1"/>
</dbReference>
<evidence type="ECO:0000256" key="7">
    <source>
        <dbReference type="ARBA" id="ARBA00023054"/>
    </source>
</evidence>
<keyword evidence="9 11" id="KW-0472">Membrane</keyword>
<dbReference type="RefSeq" id="XP_002492161.1">
    <property type="nucleotide sequence ID" value="XM_002492116.1"/>
</dbReference>
<comment type="similarity">
    <text evidence="3">Belongs to the CCDC90 family.</text>
</comment>
<evidence type="ECO:0000256" key="2">
    <source>
        <dbReference type="ARBA" id="ARBA00004173"/>
    </source>
</evidence>
<comment type="subcellular location">
    <subcellularLocation>
        <location evidence="1">Membrane</location>
        <topology evidence="1">Single-pass membrane protein</topology>
    </subcellularLocation>
    <subcellularLocation>
        <location evidence="2">Mitochondrion</location>
    </subcellularLocation>
</comment>
<dbReference type="Gene3D" id="1.20.5.340">
    <property type="match status" value="1"/>
</dbReference>
<sequence>MFLTRTGLRLRPFASGAVGRTSYIRNNHTHFDSLKFVTQLQENGFSKEQSEAAVNVFSKAINDGIDLYASNLITKEVLSRQSYQQKVDFAKLKGELQLIDRSEFNNIRTQHEKLRNDLEKVKQRLKEEVNKSLSSVRLDLNLERGRIREESSIHDLKIKETDTRIDQEIANMKVQIDSTKTQVLQWLIGVCTGTFALVLAYVRLLS</sequence>
<reference evidence="12 13" key="1">
    <citation type="journal article" date="2009" name="Nat. Biotechnol.">
        <title>Genome sequence of the recombinant protein production host Pichia pastoris.</title>
        <authorList>
            <person name="De Schutter K."/>
            <person name="Lin Y.C."/>
            <person name="Tiels P."/>
            <person name="Van Hecke A."/>
            <person name="Glinka S."/>
            <person name="Weber-Lehmann J."/>
            <person name="Rouze P."/>
            <person name="Van de Peer Y."/>
            <person name="Callewaert N."/>
        </authorList>
    </citation>
    <scope>NUCLEOTIDE SEQUENCE [LARGE SCALE GENOMIC DNA]</scope>
    <source>
        <strain evidence="13">GS115 / ATCC 20864</strain>
    </source>
</reference>
<evidence type="ECO:0000256" key="11">
    <source>
        <dbReference type="SAM" id="Phobius"/>
    </source>
</evidence>
<keyword evidence="4 11" id="KW-0812">Transmembrane</keyword>
<evidence type="ECO:0000256" key="1">
    <source>
        <dbReference type="ARBA" id="ARBA00004167"/>
    </source>
</evidence>
<dbReference type="AlphaFoldDB" id="C4R307"/>
<keyword evidence="13" id="KW-1185">Reference proteome</keyword>
<organism evidence="12 13">
    <name type="scientific">Komagataella phaffii (strain GS115 / ATCC 20864)</name>
    <name type="common">Yeast</name>
    <name type="synonym">Pichia pastoris</name>
    <dbReference type="NCBI Taxonomy" id="644223"/>
    <lineage>
        <taxon>Eukaryota</taxon>
        <taxon>Fungi</taxon>
        <taxon>Dikarya</taxon>
        <taxon>Ascomycota</taxon>
        <taxon>Saccharomycotina</taxon>
        <taxon>Pichiomycetes</taxon>
        <taxon>Pichiales</taxon>
        <taxon>Pichiaceae</taxon>
        <taxon>Komagataella</taxon>
    </lineage>
</organism>
<dbReference type="eggNOG" id="KOG3156">
    <property type="taxonomic scope" value="Eukaryota"/>
</dbReference>
<keyword evidence="7 10" id="KW-0175">Coiled coil</keyword>
<evidence type="ECO:0000256" key="4">
    <source>
        <dbReference type="ARBA" id="ARBA00022692"/>
    </source>
</evidence>
<dbReference type="PANTHER" id="PTHR14360:SF1">
    <property type="entry name" value="PROTEIN FMP32, MITOCHONDRIAL"/>
    <property type="match status" value="1"/>
</dbReference>
<keyword evidence="6 11" id="KW-1133">Transmembrane helix</keyword>
<evidence type="ECO:0000313" key="12">
    <source>
        <dbReference type="EMBL" id="CAY69881.1"/>
    </source>
</evidence>
<dbReference type="PANTHER" id="PTHR14360">
    <property type="entry name" value="PROTEIN FMP32, MITOCHONDRIAL"/>
    <property type="match status" value="1"/>
</dbReference>
<dbReference type="FunFam" id="1.20.5.340:FF:000018">
    <property type="entry name" value="Mitochondrial protein FMP32"/>
    <property type="match status" value="1"/>
</dbReference>
<keyword evidence="5" id="KW-0809">Transit peptide</keyword>
<evidence type="ECO:0000256" key="10">
    <source>
        <dbReference type="SAM" id="Coils"/>
    </source>
</evidence>
<dbReference type="STRING" id="644223.C4R307"/>
<gene>
    <name evidence="12" type="ordered locus">PAS_chr2-2_0052</name>
</gene>
<keyword evidence="8" id="KW-0496">Mitochondrion</keyword>
<dbReference type="GO" id="GO:0005743">
    <property type="term" value="C:mitochondrial inner membrane"/>
    <property type="evidence" value="ECO:0007669"/>
    <property type="project" value="EnsemblFungi"/>
</dbReference>
<dbReference type="FunCoup" id="C4R307">
    <property type="interactions" value="264"/>
</dbReference>
<evidence type="ECO:0000256" key="3">
    <source>
        <dbReference type="ARBA" id="ARBA00007224"/>
    </source>
</evidence>
<evidence type="ECO:0000256" key="8">
    <source>
        <dbReference type="ARBA" id="ARBA00023128"/>
    </source>
</evidence>
<name>C4R307_KOMPG</name>
<dbReference type="GeneID" id="8199157"/>
<dbReference type="EMBL" id="FN392320">
    <property type="protein sequence ID" value="CAY69881.1"/>
    <property type="molecule type" value="Genomic_DNA"/>
</dbReference>
<dbReference type="KEGG" id="ppa:PAS_chr2-2_0052"/>
<evidence type="ECO:0000256" key="9">
    <source>
        <dbReference type="ARBA" id="ARBA00023136"/>
    </source>
</evidence>
<feature type="coiled-coil region" evidence="10">
    <location>
        <begin position="104"/>
        <end position="135"/>
    </location>
</feature>
<dbReference type="InParanoid" id="C4R307"/>
<evidence type="ECO:0008006" key="14">
    <source>
        <dbReference type="Google" id="ProtNLM"/>
    </source>
</evidence>
<dbReference type="GO" id="GO:0033617">
    <property type="term" value="P:mitochondrial respiratory chain complex IV assembly"/>
    <property type="evidence" value="ECO:0007669"/>
    <property type="project" value="EnsemblFungi"/>
</dbReference>
<dbReference type="GO" id="GO:2000214">
    <property type="term" value="P:regulation of L-proline metabolic process"/>
    <property type="evidence" value="ECO:0007669"/>
    <property type="project" value="EnsemblFungi"/>
</dbReference>
<dbReference type="OMA" id="MAYMRFR"/>
<evidence type="ECO:0000256" key="6">
    <source>
        <dbReference type="ARBA" id="ARBA00022989"/>
    </source>
</evidence>
<dbReference type="InterPro" id="IPR024461">
    <property type="entry name" value="CCDC90-like"/>
</dbReference>
<accession>C4R307</accession>
<evidence type="ECO:0000256" key="5">
    <source>
        <dbReference type="ARBA" id="ARBA00022946"/>
    </source>
</evidence>
<dbReference type="OrthoDB" id="889336at2759"/>
<proteinExistence type="inferred from homology"/>
<feature type="transmembrane region" description="Helical" evidence="11">
    <location>
        <begin position="183"/>
        <end position="202"/>
    </location>
</feature>
<dbReference type="Proteomes" id="UP000000314">
    <property type="component" value="Chromosome 2"/>
</dbReference>